<feature type="transmembrane region" description="Helical" evidence="7">
    <location>
        <begin position="170"/>
        <end position="195"/>
    </location>
</feature>
<keyword evidence="6 7" id="KW-0472">Membrane</keyword>
<dbReference type="EMBL" id="NVVJ01000007">
    <property type="protein sequence ID" value="PCJ27272.1"/>
    <property type="molecule type" value="Genomic_DNA"/>
</dbReference>
<keyword evidence="5 7" id="KW-1133">Transmembrane helix</keyword>
<evidence type="ECO:0000256" key="5">
    <source>
        <dbReference type="ARBA" id="ARBA00022989"/>
    </source>
</evidence>
<evidence type="ECO:0000256" key="7">
    <source>
        <dbReference type="SAM" id="Phobius"/>
    </source>
</evidence>
<sequence>MDIKRTVIDALKWLSMARLLAQITRWCVTFIVIKLLSPSDYGVAALAQTVLALLELFTSLGLGAAVVQSKNISKRDLQIIFGMIVTINTILLIFLWVIAPIVSQFYDNPALELILKVLSLNFVFIVLGSLPSSLLLRDMKFKAIALSEVISGFCGAGVSLALAYAGYGYWALVLGGMSIIISRTIVQFIANPVLIMPRFNFSEAKHFISFGGLIMASIIVRYLYVSLDVVIAGRVWTPETLGMYAVALQLAVLPLNKIMPMIRQVAFPAYSKTQSDPAKVRSYVVESMGLAMALAFPLFFGISSIASLLVPLLLGIKWQAATLPITLLCMVIPFRMMLELFEPALNATGNPRVVFNTSLRILMFMVPTFLISVRWDEVGLALGWLVVFPLLSLYSCSGYCRELKIPFMTMLRAIKSPVLCSSLMLVSVTFYIQQLESSMPQWTLLISAIALGGMLYVLLIFISSRSLFNRYKSVLQRR</sequence>
<evidence type="ECO:0000313" key="9">
    <source>
        <dbReference type="Proteomes" id="UP000218327"/>
    </source>
</evidence>
<comment type="similarity">
    <text evidence="2">Belongs to the polysaccharide synthase family.</text>
</comment>
<dbReference type="InterPro" id="IPR050833">
    <property type="entry name" value="Poly_Biosynth_Transport"/>
</dbReference>
<keyword evidence="3" id="KW-1003">Cell membrane</keyword>
<evidence type="ECO:0000256" key="6">
    <source>
        <dbReference type="ARBA" id="ARBA00023136"/>
    </source>
</evidence>
<feature type="transmembrane region" description="Helical" evidence="7">
    <location>
        <begin position="289"/>
        <end position="314"/>
    </location>
</feature>
<evidence type="ECO:0000256" key="2">
    <source>
        <dbReference type="ARBA" id="ARBA00007430"/>
    </source>
</evidence>
<organism evidence="8 9">
    <name type="scientific">SAR86 cluster bacterium</name>
    <dbReference type="NCBI Taxonomy" id="2030880"/>
    <lineage>
        <taxon>Bacteria</taxon>
        <taxon>Pseudomonadati</taxon>
        <taxon>Pseudomonadota</taxon>
        <taxon>Gammaproteobacteria</taxon>
        <taxon>SAR86 cluster</taxon>
    </lineage>
</organism>
<keyword evidence="4 7" id="KW-0812">Transmembrane</keyword>
<dbReference type="AlphaFoldDB" id="A0A2A5B6Z4"/>
<comment type="subcellular location">
    <subcellularLocation>
        <location evidence="1">Cell membrane</location>
        <topology evidence="1">Multi-pass membrane protein</topology>
    </subcellularLocation>
</comment>
<feature type="transmembrane region" description="Helical" evidence="7">
    <location>
        <begin position="353"/>
        <end position="375"/>
    </location>
</feature>
<name>A0A2A5B6Z4_9GAMM</name>
<dbReference type="CDD" id="cd13127">
    <property type="entry name" value="MATE_tuaB_like"/>
    <property type="match status" value="1"/>
</dbReference>
<feature type="transmembrane region" description="Helical" evidence="7">
    <location>
        <begin position="207"/>
        <end position="224"/>
    </location>
</feature>
<evidence type="ECO:0000256" key="1">
    <source>
        <dbReference type="ARBA" id="ARBA00004651"/>
    </source>
</evidence>
<feature type="transmembrane region" description="Helical" evidence="7">
    <location>
        <begin position="43"/>
        <end position="67"/>
    </location>
</feature>
<dbReference type="GO" id="GO:0005886">
    <property type="term" value="C:plasma membrane"/>
    <property type="evidence" value="ECO:0007669"/>
    <property type="project" value="UniProtKB-SubCell"/>
</dbReference>
<dbReference type="Pfam" id="PF13440">
    <property type="entry name" value="Polysacc_synt_3"/>
    <property type="match status" value="1"/>
</dbReference>
<feature type="transmembrane region" description="Helical" evidence="7">
    <location>
        <begin position="381"/>
        <end position="401"/>
    </location>
</feature>
<proteinExistence type="inferred from homology"/>
<feature type="transmembrane region" description="Helical" evidence="7">
    <location>
        <begin position="143"/>
        <end position="164"/>
    </location>
</feature>
<feature type="transmembrane region" description="Helical" evidence="7">
    <location>
        <begin position="413"/>
        <end position="432"/>
    </location>
</feature>
<gene>
    <name evidence="8" type="ORF">COA96_03555</name>
</gene>
<feature type="transmembrane region" description="Helical" evidence="7">
    <location>
        <begin position="113"/>
        <end position="136"/>
    </location>
</feature>
<dbReference type="Proteomes" id="UP000218327">
    <property type="component" value="Unassembled WGS sequence"/>
</dbReference>
<feature type="transmembrane region" description="Helical" evidence="7">
    <location>
        <begin position="20"/>
        <end position="37"/>
    </location>
</feature>
<comment type="caution">
    <text evidence="8">The sequence shown here is derived from an EMBL/GenBank/DDBJ whole genome shotgun (WGS) entry which is preliminary data.</text>
</comment>
<evidence type="ECO:0000256" key="4">
    <source>
        <dbReference type="ARBA" id="ARBA00022692"/>
    </source>
</evidence>
<feature type="transmembrane region" description="Helical" evidence="7">
    <location>
        <begin position="444"/>
        <end position="468"/>
    </location>
</feature>
<dbReference type="PANTHER" id="PTHR30250">
    <property type="entry name" value="PST FAMILY PREDICTED COLANIC ACID TRANSPORTER"/>
    <property type="match status" value="1"/>
</dbReference>
<reference evidence="9" key="1">
    <citation type="submission" date="2017-08" db="EMBL/GenBank/DDBJ databases">
        <title>A dynamic microbial community with high functional redundancy inhabits the cold, oxic subseafloor aquifer.</title>
        <authorList>
            <person name="Tully B.J."/>
            <person name="Wheat C.G."/>
            <person name="Glazer B.T."/>
            <person name="Huber J.A."/>
        </authorList>
    </citation>
    <scope>NUCLEOTIDE SEQUENCE [LARGE SCALE GENOMIC DNA]</scope>
</reference>
<feature type="transmembrane region" description="Helical" evidence="7">
    <location>
        <begin position="79"/>
        <end position="101"/>
    </location>
</feature>
<feature type="transmembrane region" description="Helical" evidence="7">
    <location>
        <begin position="236"/>
        <end position="255"/>
    </location>
</feature>
<protein>
    <submittedName>
        <fullName evidence="8">Uncharacterized protein</fullName>
    </submittedName>
</protein>
<feature type="transmembrane region" description="Helical" evidence="7">
    <location>
        <begin position="320"/>
        <end position="341"/>
    </location>
</feature>
<accession>A0A2A5B6Z4</accession>
<evidence type="ECO:0000256" key="3">
    <source>
        <dbReference type="ARBA" id="ARBA00022475"/>
    </source>
</evidence>
<evidence type="ECO:0000313" key="8">
    <source>
        <dbReference type="EMBL" id="PCJ27272.1"/>
    </source>
</evidence>
<dbReference type="PANTHER" id="PTHR30250:SF10">
    <property type="entry name" value="LIPOPOLYSACCHARIDE BIOSYNTHESIS PROTEIN WZXC"/>
    <property type="match status" value="1"/>
</dbReference>